<keyword evidence="5" id="KW-0547">Nucleotide-binding</keyword>
<evidence type="ECO:0000259" key="13">
    <source>
        <dbReference type="PROSITE" id="PS50990"/>
    </source>
</evidence>
<protein>
    <submittedName>
        <fullName evidence="14">Uncharacterized protein</fullName>
    </submittedName>
</protein>
<name>A0A1Q6A0D0_9SPHI</name>
<dbReference type="InterPro" id="IPR003439">
    <property type="entry name" value="ABC_transporter-like_ATP-bd"/>
</dbReference>
<dbReference type="GO" id="GO:0005524">
    <property type="term" value="F:ATP binding"/>
    <property type="evidence" value="ECO:0007669"/>
    <property type="project" value="UniProtKB-KW"/>
</dbReference>
<evidence type="ECO:0000256" key="4">
    <source>
        <dbReference type="ARBA" id="ARBA00022692"/>
    </source>
</evidence>
<dbReference type="InterPro" id="IPR005074">
    <property type="entry name" value="Peptidase_C39"/>
</dbReference>
<dbReference type="SUPFAM" id="SSF52540">
    <property type="entry name" value="P-loop containing nucleoside triphosphate hydrolases"/>
    <property type="match status" value="1"/>
</dbReference>
<dbReference type="InterPro" id="IPR039421">
    <property type="entry name" value="Type_1_exporter"/>
</dbReference>
<feature type="domain" description="ABC transporter" evidence="11">
    <location>
        <begin position="494"/>
        <end position="730"/>
    </location>
</feature>
<evidence type="ECO:0000256" key="7">
    <source>
        <dbReference type="ARBA" id="ARBA00022840"/>
    </source>
</evidence>
<feature type="domain" description="Peptidase C39" evidence="13">
    <location>
        <begin position="15"/>
        <end position="135"/>
    </location>
</feature>
<dbReference type="GO" id="GO:0015421">
    <property type="term" value="F:ABC-type oligopeptide transporter activity"/>
    <property type="evidence" value="ECO:0007669"/>
    <property type="project" value="TreeGrafter"/>
</dbReference>
<keyword evidence="6" id="KW-0378">Hydrolase</keyword>
<keyword evidence="8 10" id="KW-1133">Transmembrane helix</keyword>
<evidence type="ECO:0000256" key="5">
    <source>
        <dbReference type="ARBA" id="ARBA00022741"/>
    </source>
</evidence>
<dbReference type="EMBL" id="MPPL01000001">
    <property type="protein sequence ID" value="OKS87432.1"/>
    <property type="molecule type" value="Genomic_DNA"/>
</dbReference>
<dbReference type="InterPro" id="IPR017871">
    <property type="entry name" value="ABC_transporter-like_CS"/>
</dbReference>
<comment type="caution">
    <text evidence="14">The sequence shown here is derived from an EMBL/GenBank/DDBJ whole genome shotgun (WGS) entry which is preliminary data.</text>
</comment>
<dbReference type="InterPro" id="IPR036640">
    <property type="entry name" value="ABC1_TM_sf"/>
</dbReference>
<evidence type="ECO:0000313" key="15">
    <source>
        <dbReference type="Proteomes" id="UP000186720"/>
    </source>
</evidence>
<feature type="transmembrane region" description="Helical" evidence="10">
    <location>
        <begin position="214"/>
        <end position="235"/>
    </location>
</feature>
<dbReference type="Pfam" id="PF00664">
    <property type="entry name" value="ABC_membrane"/>
    <property type="match status" value="1"/>
</dbReference>
<comment type="subcellular location">
    <subcellularLocation>
        <location evidence="1">Cell membrane</location>
        <topology evidence="1">Multi-pass membrane protein</topology>
    </subcellularLocation>
</comment>
<dbReference type="STRING" id="1302689.RG47T_2893"/>
<dbReference type="GO" id="GO:0016887">
    <property type="term" value="F:ATP hydrolysis activity"/>
    <property type="evidence" value="ECO:0007669"/>
    <property type="project" value="InterPro"/>
</dbReference>
<dbReference type="PROSITE" id="PS00211">
    <property type="entry name" value="ABC_TRANSPORTER_1"/>
    <property type="match status" value="1"/>
</dbReference>
<dbReference type="InterPro" id="IPR011527">
    <property type="entry name" value="ABC1_TM_dom"/>
</dbReference>
<keyword evidence="2" id="KW-0813">Transport</keyword>
<sequence length="736" mass="82916">MRAVYTTKRFPLFRQHDMMDCGPTCLRMISKFYGRNFNVDRIRNLSRISKTGVSLLGISKAAESIGFQTVGGRINFGKLLESVHFPCIVHWQKKHFVIVYKATNRGVYIADPVGSLSKYSHKEFIENWSYRETDQGHEGIVLLLKPLDAFYVQPDDAIQHSSGLVFLLSYILKFKKLLFQLFLGFCVSSLIMFMSPFLTKAILDVGVTEHNLQFIYYILLGQIILSVSQISIELIRSWIFLHISTRINVSIITEFLFKLTRLPLSFFDTRMTGDILQRITDHKRIEAFLTNNSLNAIFSLMTFFVFGIVLANYNMFILLIFLIGSTLYCLWTALFLKKRKRLDYKKFELLAKNQMQTIEIINGINEIKINDCATQKLWSWESTQAKLFKVSTSVLSLSQIQQIGAHFINQSKNIMISFLSAKAVIEGQLTIGEMLAIQFVIGQMNVPLDQLSSFLQTAQDAKISTERLEQIQRLDDEEPTTDSLINEVDVSQNIVIEDLTFTYPGAGNTASIKDVSFTIPAGKVTAIVGASGSGKTTLLKLLLKVYDADSGKIKLGNTSFNMISPKAWRAGCGCVMQDGYLFSDTIARNIVLNENELDTNKLVDVIRSVNLSDYVSEQPLGLNTQIGSQGKGVSGGQRQRLLIARALYKEPDYLFLDEATSALDANNEKDIVENLKVFSRGRTVVVIAHRLSTVRDADNIVVLEKGGIIESGSHHELVGRKGYYYNLIKNQLELGN</sequence>
<dbReference type="RefSeq" id="WP_074490044.1">
    <property type="nucleotide sequence ID" value="NZ_FPAM01000006.1"/>
</dbReference>
<organism evidence="14 15">
    <name type="scientific">Mucilaginibacter polytrichastri</name>
    <dbReference type="NCBI Taxonomy" id="1302689"/>
    <lineage>
        <taxon>Bacteria</taxon>
        <taxon>Pseudomonadati</taxon>
        <taxon>Bacteroidota</taxon>
        <taxon>Sphingobacteriia</taxon>
        <taxon>Sphingobacteriales</taxon>
        <taxon>Sphingobacteriaceae</taxon>
        <taxon>Mucilaginibacter</taxon>
    </lineage>
</organism>
<dbReference type="Gene3D" id="1.20.1560.10">
    <property type="entry name" value="ABC transporter type 1, transmembrane domain"/>
    <property type="match status" value="1"/>
</dbReference>
<reference evidence="14 15" key="1">
    <citation type="submission" date="2016-11" db="EMBL/GenBank/DDBJ databases">
        <title>Whole Genome Sequencing of Mucilaginibacter polytrichastri RG4-7(T) isolated from the moss sample.</title>
        <authorList>
            <person name="Li Y."/>
        </authorList>
    </citation>
    <scope>NUCLEOTIDE SEQUENCE [LARGE SCALE GENOMIC DNA]</scope>
    <source>
        <strain evidence="14 15">RG4-7</strain>
    </source>
</reference>
<dbReference type="PROSITE" id="PS50990">
    <property type="entry name" value="PEPTIDASE_C39"/>
    <property type="match status" value="1"/>
</dbReference>
<gene>
    <name evidence="14" type="ORF">RG47T_2893</name>
</gene>
<dbReference type="GO" id="GO:0005886">
    <property type="term" value="C:plasma membrane"/>
    <property type="evidence" value="ECO:0007669"/>
    <property type="project" value="UniProtKB-SubCell"/>
</dbReference>
<dbReference type="PROSITE" id="PS50929">
    <property type="entry name" value="ABC_TM1F"/>
    <property type="match status" value="1"/>
</dbReference>
<keyword evidence="15" id="KW-1185">Reference proteome</keyword>
<evidence type="ECO:0000259" key="11">
    <source>
        <dbReference type="PROSITE" id="PS50893"/>
    </source>
</evidence>
<evidence type="ECO:0000256" key="3">
    <source>
        <dbReference type="ARBA" id="ARBA00022475"/>
    </source>
</evidence>
<dbReference type="SMART" id="SM00382">
    <property type="entry name" value="AAA"/>
    <property type="match status" value="1"/>
</dbReference>
<evidence type="ECO:0000313" key="14">
    <source>
        <dbReference type="EMBL" id="OKS87432.1"/>
    </source>
</evidence>
<dbReference type="PANTHER" id="PTHR43394:SF1">
    <property type="entry name" value="ATP-BINDING CASSETTE SUB-FAMILY B MEMBER 10, MITOCHONDRIAL"/>
    <property type="match status" value="1"/>
</dbReference>
<dbReference type="PROSITE" id="PS50893">
    <property type="entry name" value="ABC_TRANSPORTER_2"/>
    <property type="match status" value="1"/>
</dbReference>
<dbReference type="OrthoDB" id="9760358at2"/>
<dbReference type="Gene3D" id="3.40.50.300">
    <property type="entry name" value="P-loop containing nucleotide triphosphate hydrolases"/>
    <property type="match status" value="1"/>
</dbReference>
<accession>A0A1Q6A0D0</accession>
<keyword evidence="3" id="KW-1003">Cell membrane</keyword>
<feature type="transmembrane region" description="Helical" evidence="10">
    <location>
        <begin position="316"/>
        <end position="336"/>
    </location>
</feature>
<dbReference type="GO" id="GO:0006508">
    <property type="term" value="P:proteolysis"/>
    <property type="evidence" value="ECO:0007669"/>
    <property type="project" value="InterPro"/>
</dbReference>
<evidence type="ECO:0000256" key="6">
    <source>
        <dbReference type="ARBA" id="ARBA00022801"/>
    </source>
</evidence>
<evidence type="ECO:0000256" key="2">
    <source>
        <dbReference type="ARBA" id="ARBA00022448"/>
    </source>
</evidence>
<evidence type="ECO:0000259" key="12">
    <source>
        <dbReference type="PROSITE" id="PS50929"/>
    </source>
</evidence>
<keyword evidence="7" id="KW-0067">ATP-binding</keyword>
<dbReference type="Gene3D" id="3.90.70.10">
    <property type="entry name" value="Cysteine proteinases"/>
    <property type="match status" value="1"/>
</dbReference>
<dbReference type="SUPFAM" id="SSF90123">
    <property type="entry name" value="ABC transporter transmembrane region"/>
    <property type="match status" value="1"/>
</dbReference>
<dbReference type="Pfam" id="PF00005">
    <property type="entry name" value="ABC_tran"/>
    <property type="match status" value="1"/>
</dbReference>
<dbReference type="GO" id="GO:0008233">
    <property type="term" value="F:peptidase activity"/>
    <property type="evidence" value="ECO:0007669"/>
    <property type="project" value="InterPro"/>
</dbReference>
<feature type="transmembrane region" description="Helical" evidence="10">
    <location>
        <begin position="293"/>
        <end position="310"/>
    </location>
</feature>
<dbReference type="CDD" id="cd02418">
    <property type="entry name" value="Peptidase_C39B"/>
    <property type="match status" value="1"/>
</dbReference>
<evidence type="ECO:0000256" key="9">
    <source>
        <dbReference type="ARBA" id="ARBA00023136"/>
    </source>
</evidence>
<dbReference type="FunFam" id="3.40.50.300:FF:000299">
    <property type="entry name" value="ABC transporter ATP-binding protein/permease"/>
    <property type="match status" value="1"/>
</dbReference>
<dbReference type="InterPro" id="IPR027417">
    <property type="entry name" value="P-loop_NTPase"/>
</dbReference>
<dbReference type="Proteomes" id="UP000186720">
    <property type="component" value="Unassembled WGS sequence"/>
</dbReference>
<keyword evidence="9 10" id="KW-0472">Membrane</keyword>
<feature type="domain" description="ABC transmembrane type-1" evidence="12">
    <location>
        <begin position="181"/>
        <end position="460"/>
    </location>
</feature>
<evidence type="ECO:0000256" key="1">
    <source>
        <dbReference type="ARBA" id="ARBA00004651"/>
    </source>
</evidence>
<evidence type="ECO:0000256" key="8">
    <source>
        <dbReference type="ARBA" id="ARBA00022989"/>
    </source>
</evidence>
<feature type="transmembrane region" description="Helical" evidence="10">
    <location>
        <begin position="177"/>
        <end position="194"/>
    </location>
</feature>
<keyword evidence="4 10" id="KW-0812">Transmembrane</keyword>
<dbReference type="CDD" id="cd18571">
    <property type="entry name" value="ABC_6TM_peptidase_like"/>
    <property type="match status" value="1"/>
</dbReference>
<dbReference type="Pfam" id="PF03412">
    <property type="entry name" value="Peptidase_C39"/>
    <property type="match status" value="1"/>
</dbReference>
<dbReference type="PANTHER" id="PTHR43394">
    <property type="entry name" value="ATP-DEPENDENT PERMEASE MDL1, MITOCHONDRIAL"/>
    <property type="match status" value="1"/>
</dbReference>
<dbReference type="InterPro" id="IPR003593">
    <property type="entry name" value="AAA+_ATPase"/>
</dbReference>
<dbReference type="AlphaFoldDB" id="A0A1Q6A0D0"/>
<evidence type="ECO:0000256" key="10">
    <source>
        <dbReference type="SAM" id="Phobius"/>
    </source>
</evidence>
<proteinExistence type="predicted"/>